<keyword evidence="3" id="KW-1185">Reference proteome</keyword>
<proteinExistence type="predicted"/>
<dbReference type="Proteomes" id="UP000824469">
    <property type="component" value="Unassembled WGS sequence"/>
</dbReference>
<reference evidence="2 3" key="1">
    <citation type="journal article" date="2021" name="Nat. Plants">
        <title>The Taxus genome provides insights into paclitaxel biosynthesis.</title>
        <authorList>
            <person name="Xiong X."/>
            <person name="Gou J."/>
            <person name="Liao Q."/>
            <person name="Li Y."/>
            <person name="Zhou Q."/>
            <person name="Bi G."/>
            <person name="Li C."/>
            <person name="Du R."/>
            <person name="Wang X."/>
            <person name="Sun T."/>
            <person name="Guo L."/>
            <person name="Liang H."/>
            <person name="Lu P."/>
            <person name="Wu Y."/>
            <person name="Zhang Z."/>
            <person name="Ro D.K."/>
            <person name="Shang Y."/>
            <person name="Huang S."/>
            <person name="Yan J."/>
        </authorList>
    </citation>
    <scope>NUCLEOTIDE SEQUENCE [LARGE SCALE GENOMIC DNA]</scope>
    <source>
        <strain evidence="2">Ta-2019</strain>
    </source>
</reference>
<name>A0AA38FZT3_TAXCH</name>
<comment type="caution">
    <text evidence="2">The sequence shown here is derived from an EMBL/GenBank/DDBJ whole genome shotgun (WGS) entry which is preliminary data.</text>
</comment>
<evidence type="ECO:0000313" key="3">
    <source>
        <dbReference type="Proteomes" id="UP000824469"/>
    </source>
</evidence>
<organism evidence="2 3">
    <name type="scientific">Taxus chinensis</name>
    <name type="common">Chinese yew</name>
    <name type="synonym">Taxus wallichiana var. chinensis</name>
    <dbReference type="NCBI Taxonomy" id="29808"/>
    <lineage>
        <taxon>Eukaryota</taxon>
        <taxon>Viridiplantae</taxon>
        <taxon>Streptophyta</taxon>
        <taxon>Embryophyta</taxon>
        <taxon>Tracheophyta</taxon>
        <taxon>Spermatophyta</taxon>
        <taxon>Pinopsida</taxon>
        <taxon>Pinidae</taxon>
        <taxon>Conifers II</taxon>
        <taxon>Cupressales</taxon>
        <taxon>Taxaceae</taxon>
        <taxon>Taxus</taxon>
    </lineage>
</organism>
<dbReference type="EMBL" id="JAHRHJ020000006">
    <property type="protein sequence ID" value="KAH9312568.1"/>
    <property type="molecule type" value="Genomic_DNA"/>
</dbReference>
<feature type="region of interest" description="Disordered" evidence="1">
    <location>
        <begin position="1"/>
        <end position="21"/>
    </location>
</feature>
<feature type="non-terminal residue" evidence="2">
    <location>
        <position position="197"/>
    </location>
</feature>
<evidence type="ECO:0000313" key="2">
    <source>
        <dbReference type="EMBL" id="KAH9312568.1"/>
    </source>
</evidence>
<protein>
    <submittedName>
        <fullName evidence="2">Uncharacterized protein</fullName>
    </submittedName>
</protein>
<dbReference type="PANTHER" id="PTHR34539:SF19">
    <property type="entry name" value="T6J4.11 PROTEIN"/>
    <property type="match status" value="1"/>
</dbReference>
<sequence>MSGLLKKRGHDDEASLVSPKRFHGETQQQILHLFEDFEFVDKIQEKDVVSGVMRSLGEEIGVSSCSTSYQGSSGLSRDASLASDMTSAYGTADGVIALDYLLGASDDELGIPLPPSPIVNLEGQAEATSSLKDKGCDPCLDFGESAEIKRFAENWHFEDDFLDYSQFAVFEDTVSPNWDVVNLGAFIDSDYSALSPW</sequence>
<dbReference type="OMA" id="KRACEPE"/>
<dbReference type="AlphaFoldDB" id="A0AA38FZT3"/>
<accession>A0AA38FZT3</accession>
<dbReference type="PANTHER" id="PTHR34539">
    <property type="entry name" value="T6J4.11 PROTEIN"/>
    <property type="match status" value="1"/>
</dbReference>
<evidence type="ECO:0000256" key="1">
    <source>
        <dbReference type="SAM" id="MobiDB-lite"/>
    </source>
</evidence>
<gene>
    <name evidence="2" type="ORF">KI387_027603</name>
</gene>